<evidence type="ECO:0000313" key="2">
    <source>
        <dbReference type="EMBL" id="KAK1388550.1"/>
    </source>
</evidence>
<dbReference type="EMBL" id="JAUIZM010000004">
    <property type="protein sequence ID" value="KAK1388550.1"/>
    <property type="molecule type" value="Genomic_DNA"/>
</dbReference>
<reference evidence="2" key="2">
    <citation type="submission" date="2023-05" db="EMBL/GenBank/DDBJ databases">
        <authorList>
            <person name="Schelkunov M.I."/>
        </authorList>
    </citation>
    <scope>NUCLEOTIDE SEQUENCE</scope>
    <source>
        <strain evidence="2">Hsosn_3</strain>
        <tissue evidence="2">Leaf</tissue>
    </source>
</reference>
<sequence length="276" mass="31502">MNSSVMADSQSAKKRSDYDQWSKDESGGLLELMVDATNRGWRDNSGVLTKQIVIDRILPPLNSKFKCNKTYSNYQSRLKWFKGRYTFYSTLLNFSSDFGYDSTSKKFTAPNEVWDEYINAHPKDGYMRYEAFNDYEDLKIIVGNGVAVGKNSIGLGSSTEARTLEVGEMRDLRIDDLAFDVDSAVFVLEQNDPSLKGSPEVFEVPRKRLPTKRGRVDYEGSSDSSANPPKIDIFQQLAKLTSTFEGVYGLLEKREQERTYTAWDAIKEVWSFTLHF</sequence>
<organism evidence="2 3">
    <name type="scientific">Heracleum sosnowskyi</name>
    <dbReference type="NCBI Taxonomy" id="360622"/>
    <lineage>
        <taxon>Eukaryota</taxon>
        <taxon>Viridiplantae</taxon>
        <taxon>Streptophyta</taxon>
        <taxon>Embryophyta</taxon>
        <taxon>Tracheophyta</taxon>
        <taxon>Spermatophyta</taxon>
        <taxon>Magnoliopsida</taxon>
        <taxon>eudicotyledons</taxon>
        <taxon>Gunneridae</taxon>
        <taxon>Pentapetalae</taxon>
        <taxon>asterids</taxon>
        <taxon>campanulids</taxon>
        <taxon>Apiales</taxon>
        <taxon>Apiaceae</taxon>
        <taxon>Apioideae</taxon>
        <taxon>apioid superclade</taxon>
        <taxon>Tordylieae</taxon>
        <taxon>Tordyliinae</taxon>
        <taxon>Heracleum</taxon>
    </lineage>
</organism>
<reference evidence="2" key="1">
    <citation type="submission" date="2023-02" db="EMBL/GenBank/DDBJ databases">
        <title>Genome of toxic invasive species Heracleum sosnowskyi carries increased number of genes despite the absence of recent whole-genome duplications.</title>
        <authorList>
            <person name="Schelkunov M."/>
            <person name="Shtratnikova V."/>
            <person name="Makarenko M."/>
            <person name="Klepikova A."/>
            <person name="Omelchenko D."/>
            <person name="Novikova G."/>
            <person name="Obukhova E."/>
            <person name="Bogdanov V."/>
            <person name="Penin A."/>
            <person name="Logacheva M."/>
        </authorList>
    </citation>
    <scope>NUCLEOTIDE SEQUENCE</scope>
    <source>
        <strain evidence="2">Hsosn_3</strain>
        <tissue evidence="2">Leaf</tissue>
    </source>
</reference>
<dbReference type="AlphaFoldDB" id="A0AAD8IMS8"/>
<dbReference type="PANTHER" id="PTHR47864:SF2">
    <property type="entry name" value="MYB_SANT-LIKE DNA-BINDING DOMAIN PROTEIN"/>
    <property type="match status" value="1"/>
</dbReference>
<dbReference type="Proteomes" id="UP001237642">
    <property type="component" value="Unassembled WGS sequence"/>
</dbReference>
<comment type="caution">
    <text evidence="2">The sequence shown here is derived from an EMBL/GenBank/DDBJ whole genome shotgun (WGS) entry which is preliminary data.</text>
</comment>
<keyword evidence="3" id="KW-1185">Reference proteome</keyword>
<accession>A0AAD8IMS8</accession>
<protein>
    <recommendedName>
        <fullName evidence="1">Myb/SANT-like domain-containing protein</fullName>
    </recommendedName>
</protein>
<dbReference type="Pfam" id="PF12776">
    <property type="entry name" value="Myb_DNA-bind_3"/>
    <property type="match status" value="1"/>
</dbReference>
<dbReference type="InterPro" id="IPR024752">
    <property type="entry name" value="Myb/SANT-like_dom"/>
</dbReference>
<evidence type="ECO:0000259" key="1">
    <source>
        <dbReference type="Pfam" id="PF12776"/>
    </source>
</evidence>
<dbReference type="PANTHER" id="PTHR47864">
    <property type="entry name" value="TRANSMEMBRANE PROTEIN"/>
    <property type="match status" value="1"/>
</dbReference>
<dbReference type="InterPro" id="IPR055314">
    <property type="entry name" value="At2g29880-like"/>
</dbReference>
<evidence type="ECO:0000313" key="3">
    <source>
        <dbReference type="Proteomes" id="UP001237642"/>
    </source>
</evidence>
<feature type="domain" description="Myb/SANT-like" evidence="1">
    <location>
        <begin position="20"/>
        <end position="117"/>
    </location>
</feature>
<gene>
    <name evidence="2" type="ORF">POM88_016728</name>
</gene>
<proteinExistence type="predicted"/>
<name>A0AAD8IMS8_9APIA</name>